<dbReference type="InterPro" id="IPR050312">
    <property type="entry name" value="IolE/XylAMocC-like"/>
</dbReference>
<dbReference type="AlphaFoldDB" id="A0A074JSG9"/>
<keyword evidence="3" id="KW-1185">Reference proteome</keyword>
<evidence type="ECO:0000313" key="2">
    <source>
        <dbReference type="EMBL" id="KEO52307.1"/>
    </source>
</evidence>
<dbReference type="OrthoDB" id="7245925at2"/>
<dbReference type="RefSeq" id="WP_038133461.1">
    <property type="nucleotide sequence ID" value="NZ_AUNB01000084.1"/>
</dbReference>
<dbReference type="InterPro" id="IPR036237">
    <property type="entry name" value="Xyl_isomerase-like_sf"/>
</dbReference>
<protein>
    <recommendedName>
        <fullName evidence="1">Xylose isomerase-like TIM barrel domain-containing protein</fullName>
    </recommendedName>
</protein>
<organism evidence="2 3">
    <name type="scientific">Thioclava indica</name>
    <dbReference type="NCBI Taxonomy" id="1353528"/>
    <lineage>
        <taxon>Bacteria</taxon>
        <taxon>Pseudomonadati</taxon>
        <taxon>Pseudomonadota</taxon>
        <taxon>Alphaproteobacteria</taxon>
        <taxon>Rhodobacterales</taxon>
        <taxon>Paracoccaceae</taxon>
        <taxon>Thioclava</taxon>
    </lineage>
</organism>
<dbReference type="Pfam" id="PF01261">
    <property type="entry name" value="AP_endonuc_2"/>
    <property type="match status" value="1"/>
</dbReference>
<dbReference type="Proteomes" id="UP000027471">
    <property type="component" value="Unassembled WGS sequence"/>
</dbReference>
<dbReference type="EMBL" id="AUNB01000084">
    <property type="protein sequence ID" value="KEO52307.1"/>
    <property type="molecule type" value="Genomic_DNA"/>
</dbReference>
<feature type="domain" description="Xylose isomerase-like TIM barrel" evidence="1">
    <location>
        <begin position="51"/>
        <end position="268"/>
    </location>
</feature>
<dbReference type="PANTHER" id="PTHR12110:SF53">
    <property type="entry name" value="BLR5974 PROTEIN"/>
    <property type="match status" value="1"/>
</dbReference>
<dbReference type="InterPro" id="IPR013022">
    <property type="entry name" value="Xyl_isomerase-like_TIM-brl"/>
</dbReference>
<proteinExistence type="predicted"/>
<gene>
    <name evidence="2" type="ORF">DT23_08455</name>
</gene>
<name>A0A074JSG9_9RHOB</name>
<comment type="caution">
    <text evidence="2">The sequence shown here is derived from an EMBL/GenBank/DDBJ whole genome shotgun (WGS) entry which is preliminary data.</text>
</comment>
<dbReference type="PANTHER" id="PTHR12110">
    <property type="entry name" value="HYDROXYPYRUVATE ISOMERASE"/>
    <property type="match status" value="1"/>
</dbReference>
<sequence>MTKDLPLLGAALSLDMLAHHQDWILSDHRDLELQSFCWPNTPEADLVKMTARTKGLLDGYTGRLGLHGPFSGFNIDCADPAIVEVIRTRMLRTLDVCAELGADQMVIHSPYTMWKESDLEANPSKGFMQIERVRYVLTPVIAQARELGVTLVIENVEDLTPRLRVDLAAALDPKTVKVSLDTGHAQFMHRRLGAPPVDAFVNAAGAALQHVHLQDVDGYGDRHWHPGEGSIAWHSVVAALGRLPKMPRLILEVNDEAGLRKGVRYLADQGLAR</sequence>
<dbReference type="STRING" id="1353528.DT23_08455"/>
<dbReference type="eggNOG" id="COG1082">
    <property type="taxonomic scope" value="Bacteria"/>
</dbReference>
<accession>A0A074JSG9</accession>
<evidence type="ECO:0000259" key="1">
    <source>
        <dbReference type="Pfam" id="PF01261"/>
    </source>
</evidence>
<dbReference type="Gene3D" id="3.20.20.150">
    <property type="entry name" value="Divalent-metal-dependent TIM barrel enzymes"/>
    <property type="match status" value="1"/>
</dbReference>
<dbReference type="SUPFAM" id="SSF51658">
    <property type="entry name" value="Xylose isomerase-like"/>
    <property type="match status" value="1"/>
</dbReference>
<evidence type="ECO:0000313" key="3">
    <source>
        <dbReference type="Proteomes" id="UP000027471"/>
    </source>
</evidence>
<reference evidence="2 3" key="1">
    <citation type="journal article" date="2015" name="Antonie Van Leeuwenhoek">
        <title>Thioclava indica sp. nov., isolated from surface seawater of the Indian Ocean.</title>
        <authorList>
            <person name="Liu Y."/>
            <person name="Lai Q."/>
            <person name="Du J."/>
            <person name="Xu H."/>
            <person name="Jiang L."/>
            <person name="Shao Z."/>
        </authorList>
    </citation>
    <scope>NUCLEOTIDE SEQUENCE [LARGE SCALE GENOMIC DNA]</scope>
    <source>
        <strain evidence="2 3">DT23-4</strain>
    </source>
</reference>